<dbReference type="OrthoDB" id="5643076at2"/>
<reference evidence="1 2" key="1">
    <citation type="submission" date="2015-11" db="EMBL/GenBank/DDBJ databases">
        <title>Genomic analysis of 38 Legionella species identifies large and diverse effector repertoires.</title>
        <authorList>
            <person name="Burstein D."/>
            <person name="Amaro F."/>
            <person name="Zusman T."/>
            <person name="Lifshitz Z."/>
            <person name="Cohen O."/>
            <person name="Gilbert J.A."/>
            <person name="Pupko T."/>
            <person name="Shuman H.A."/>
            <person name="Segal G."/>
        </authorList>
    </citation>
    <scope>NUCLEOTIDE SEQUENCE [LARGE SCALE GENOMIC DNA]</scope>
    <source>
        <strain evidence="1 2">WIGA</strain>
    </source>
</reference>
<organism evidence="1 2">
    <name type="scientific">Legionella bozemanae</name>
    <name type="common">Fluoribacter bozemanae</name>
    <dbReference type="NCBI Taxonomy" id="447"/>
    <lineage>
        <taxon>Bacteria</taxon>
        <taxon>Pseudomonadati</taxon>
        <taxon>Pseudomonadota</taxon>
        <taxon>Gammaproteobacteria</taxon>
        <taxon>Legionellales</taxon>
        <taxon>Legionellaceae</taxon>
        <taxon>Legionella</taxon>
    </lineage>
</organism>
<accession>A0A0W0S1Q4</accession>
<dbReference type="SUPFAM" id="SSF48576">
    <property type="entry name" value="Terpenoid synthases"/>
    <property type="match status" value="1"/>
</dbReference>
<evidence type="ECO:0000313" key="2">
    <source>
        <dbReference type="Proteomes" id="UP000054695"/>
    </source>
</evidence>
<proteinExistence type="predicted"/>
<protein>
    <submittedName>
        <fullName evidence="1">Uncharacterized protein</fullName>
    </submittedName>
</protein>
<dbReference type="InterPro" id="IPR008949">
    <property type="entry name" value="Isoprenoid_synthase_dom_sf"/>
</dbReference>
<dbReference type="STRING" id="447.Lboz_0179"/>
<comment type="caution">
    <text evidence="1">The sequence shown here is derived from an EMBL/GenBank/DDBJ whole genome shotgun (WGS) entry which is preliminary data.</text>
</comment>
<dbReference type="PATRIC" id="fig|447.4.peg.192"/>
<dbReference type="EMBL" id="LNXU01000002">
    <property type="protein sequence ID" value="KTC77226.1"/>
    <property type="molecule type" value="Genomic_DNA"/>
</dbReference>
<keyword evidence="2" id="KW-1185">Reference proteome</keyword>
<dbReference type="Gene3D" id="1.10.600.10">
    <property type="entry name" value="Farnesyl Diphosphate Synthase"/>
    <property type="match status" value="1"/>
</dbReference>
<dbReference type="AlphaFoldDB" id="A0A0W0S1Q4"/>
<name>A0A0W0S1Q4_LEGBO</name>
<evidence type="ECO:0000313" key="1">
    <source>
        <dbReference type="EMBL" id="KTC77226.1"/>
    </source>
</evidence>
<dbReference type="Proteomes" id="UP000054695">
    <property type="component" value="Unassembled WGS sequence"/>
</dbReference>
<dbReference type="RefSeq" id="WP_058457885.1">
    <property type="nucleotide sequence ID" value="NZ_CAAAIY010000003.1"/>
</dbReference>
<sequence>MVELPATLSCWLREYLRLNMGRDERLFTQFLSFGYAKTTLSSVSTLFYEQCQLAKWMLGSLITLTDDFTDHPSFKSMQWVTSFIAAIQGGHQIAPLSAHQLQALNLAYQLYGWLQQSIHKMTLQPRLIALIEFDLQQYFLNMRFSTFLNSEPLLICKREYLWHAPHNMGMVIAGMMDLACSDHIEWQEMAAMREIFYCAQRSGHICNTLTTLDRETEEGCISNEIQLRKMHGKNGSEESIIELLQQERANLYQKIANESLKTFSTKGYVQGLRQLQTLHEDMQGVI</sequence>
<gene>
    <name evidence="1" type="ORF">Lboz_0179</name>
</gene>